<evidence type="ECO:0000256" key="2">
    <source>
        <dbReference type="ARBA" id="ARBA00009370"/>
    </source>
</evidence>
<organism evidence="5 7">
    <name type="scientific">Candidatus Phytoplasma oryzae</name>
    <dbReference type="NCBI Taxonomy" id="203274"/>
    <lineage>
        <taxon>Bacteria</taxon>
        <taxon>Bacillati</taxon>
        <taxon>Mycoplasmatota</taxon>
        <taxon>Mollicutes</taxon>
        <taxon>Acholeplasmatales</taxon>
        <taxon>Acholeplasmataceae</taxon>
        <taxon>Candidatus Phytoplasma</taxon>
        <taxon>16SrXI (Rice yellow dwarf group)</taxon>
    </lineage>
</organism>
<gene>
    <name evidence="5" type="ORF">AXA84_0355</name>
    <name evidence="6" type="ORF">DH96_02485</name>
</gene>
<dbReference type="GO" id="GO:0006465">
    <property type="term" value="P:signal peptide processing"/>
    <property type="evidence" value="ECO:0007669"/>
    <property type="project" value="InterPro"/>
</dbReference>
<dbReference type="GO" id="GO:0004252">
    <property type="term" value="F:serine-type endopeptidase activity"/>
    <property type="evidence" value="ECO:0007669"/>
    <property type="project" value="InterPro"/>
</dbReference>
<dbReference type="GO" id="GO:0005886">
    <property type="term" value="C:plasma membrane"/>
    <property type="evidence" value="ECO:0007669"/>
    <property type="project" value="UniProtKB-SubCell"/>
</dbReference>
<dbReference type="PANTHER" id="PTHR43390">
    <property type="entry name" value="SIGNAL PEPTIDASE I"/>
    <property type="match status" value="1"/>
</dbReference>
<keyword evidence="8" id="KW-1185">Reference proteome</keyword>
<feature type="transmembrane region" description="Helical" evidence="3">
    <location>
        <begin position="12"/>
        <end position="38"/>
    </location>
</feature>
<evidence type="ECO:0000256" key="1">
    <source>
        <dbReference type="ARBA" id="ARBA00004401"/>
    </source>
</evidence>
<reference evidence="6 8" key="1">
    <citation type="submission" date="2014-04" db="EMBL/GenBank/DDBJ databases">
        <title>Genome study of Napier grass stunt phytoplasma.</title>
        <authorList>
            <person name="Kawicha P."/>
            <person name="Dickinson M."/>
            <person name="Hodgetts J."/>
        </authorList>
    </citation>
    <scope>NUCLEOTIDE SEQUENCE [LARGE SCALE GENOMIC DNA]</scope>
    <source>
        <strain evidence="6 8">NGS-S10</strain>
    </source>
</reference>
<evidence type="ECO:0000259" key="4">
    <source>
        <dbReference type="Pfam" id="PF10502"/>
    </source>
</evidence>
<dbReference type="Proteomes" id="UP000070069">
    <property type="component" value="Unassembled WGS sequence"/>
</dbReference>
<dbReference type="InterPro" id="IPR036286">
    <property type="entry name" value="LexA/Signal_pep-like_sf"/>
</dbReference>
<sequence length="196" mass="23560">MSNLLLFRLKKIFMIFLNFTLNLILFLFFLYVLLILIIPRENILNFFYFQNFQVASNSMYPQIKVGDQVLVKKISKENCHKLRPSTQLETKDGDIVIFKVDPQKFPQFKDKLIIHRVVANNIDQEYITTKGDNNEKVNYFEQKIPYENVLAIKVFQIDYKYVFWFKILVFILINVYAMLYLVNKIFNKNFNKKKNL</sequence>
<dbReference type="InterPro" id="IPR019533">
    <property type="entry name" value="Peptidase_S26"/>
</dbReference>
<dbReference type="Gene3D" id="2.10.109.10">
    <property type="entry name" value="Umud Fragment, subunit A"/>
    <property type="match status" value="1"/>
</dbReference>
<evidence type="ECO:0000313" key="6">
    <source>
        <dbReference type="EMBL" id="RAM57563.1"/>
    </source>
</evidence>
<name>A0A139JQ78_9MOLU</name>
<keyword evidence="3" id="KW-1133">Transmembrane helix</keyword>
<evidence type="ECO:0000256" key="3">
    <source>
        <dbReference type="SAM" id="Phobius"/>
    </source>
</evidence>
<evidence type="ECO:0000313" key="8">
    <source>
        <dbReference type="Proteomes" id="UP000249343"/>
    </source>
</evidence>
<reference evidence="5 7" key="2">
    <citation type="submission" date="2016-02" db="EMBL/GenBank/DDBJ databases">
        <title>A draft genome sequence of Candidatus Phytoplasma oryzae strain Mbita1, the causative agent of Napier Grass stunt disease in Kenya.</title>
        <authorList>
            <person name="Fischer A."/>
            <person name="Santa-Cruz I."/>
            <person name="Wambua L."/>
            <person name="Olds C."/>
            <person name="Midega C."/>
            <person name="Dickinson M."/>
            <person name="Kawicha P."/>
            <person name="Khan Z."/>
            <person name="Masiga D."/>
            <person name="Jores J."/>
            <person name="Bernd S."/>
        </authorList>
    </citation>
    <scope>NUCLEOTIDE SEQUENCE [LARGE SCALE GENOMIC DNA]</scope>
    <source>
        <strain evidence="5">Mbita1</strain>
    </source>
</reference>
<evidence type="ECO:0000313" key="5">
    <source>
        <dbReference type="EMBL" id="KXT29119.1"/>
    </source>
</evidence>
<comment type="similarity">
    <text evidence="2">Belongs to the peptidase S26 family.</text>
</comment>
<dbReference type="InterPro" id="IPR000223">
    <property type="entry name" value="Pept_S26A_signal_pept_1"/>
</dbReference>
<comment type="caution">
    <text evidence="5">The sequence shown here is derived from an EMBL/GenBank/DDBJ whole genome shotgun (WGS) entry which is preliminary data.</text>
</comment>
<protein>
    <submittedName>
        <fullName evidence="5">Peptidase S24-like family protein</fullName>
    </submittedName>
</protein>
<dbReference type="EMBL" id="LTBM01000013">
    <property type="protein sequence ID" value="KXT29119.1"/>
    <property type="molecule type" value="Genomic_DNA"/>
</dbReference>
<dbReference type="OrthoDB" id="386208at2"/>
<evidence type="ECO:0000313" key="7">
    <source>
        <dbReference type="Proteomes" id="UP000070069"/>
    </source>
</evidence>
<feature type="domain" description="Peptidase S26" evidence="4">
    <location>
        <begin position="32"/>
        <end position="119"/>
    </location>
</feature>
<dbReference type="Pfam" id="PF10502">
    <property type="entry name" value="Peptidase_S26"/>
    <property type="match status" value="1"/>
</dbReference>
<keyword evidence="3" id="KW-0472">Membrane</keyword>
<feature type="transmembrane region" description="Helical" evidence="3">
    <location>
        <begin position="161"/>
        <end position="182"/>
    </location>
</feature>
<dbReference type="SUPFAM" id="SSF51306">
    <property type="entry name" value="LexA/Signal peptidase"/>
    <property type="match status" value="1"/>
</dbReference>
<dbReference type="EMBL" id="JHUK01000008">
    <property type="protein sequence ID" value="RAM57563.1"/>
    <property type="molecule type" value="Genomic_DNA"/>
</dbReference>
<proteinExistence type="inferred from homology"/>
<dbReference type="CDD" id="cd06530">
    <property type="entry name" value="S26_SPase_I"/>
    <property type="match status" value="1"/>
</dbReference>
<keyword evidence="3" id="KW-0812">Transmembrane</keyword>
<dbReference type="PATRIC" id="fig|203274.3.peg.146"/>
<dbReference type="AlphaFoldDB" id="A0A139JQ78"/>
<dbReference type="Proteomes" id="UP000249343">
    <property type="component" value="Unassembled WGS sequence"/>
</dbReference>
<comment type="subcellular location">
    <subcellularLocation>
        <location evidence="1">Cell membrane</location>
        <topology evidence="1">Single-pass type II membrane protein</topology>
    </subcellularLocation>
</comment>
<accession>A0A139JQ78</accession>
<dbReference type="PANTHER" id="PTHR43390:SF1">
    <property type="entry name" value="CHLOROPLAST PROCESSING PEPTIDASE"/>
    <property type="match status" value="1"/>
</dbReference>
<dbReference type="RefSeq" id="WP_066540565.1">
    <property type="nucleotide sequence ID" value="NZ_JHUK01000008.1"/>
</dbReference>